<comment type="caution">
    <text evidence="1">The sequence shown here is derived from an EMBL/GenBank/DDBJ whole genome shotgun (WGS) entry which is preliminary data.</text>
</comment>
<evidence type="ECO:0000313" key="1">
    <source>
        <dbReference type="EMBL" id="CAG8684971.1"/>
    </source>
</evidence>
<dbReference type="Proteomes" id="UP000789860">
    <property type="component" value="Unassembled WGS sequence"/>
</dbReference>
<name>A0ACA9P1I7_9GLOM</name>
<protein>
    <submittedName>
        <fullName evidence="1">4014_t:CDS:1</fullName>
    </submittedName>
</protein>
<evidence type="ECO:0000313" key="2">
    <source>
        <dbReference type="Proteomes" id="UP000789860"/>
    </source>
</evidence>
<feature type="non-terminal residue" evidence="1">
    <location>
        <position position="44"/>
    </location>
</feature>
<organism evidence="1 2">
    <name type="scientific">Scutellospora calospora</name>
    <dbReference type="NCBI Taxonomy" id="85575"/>
    <lineage>
        <taxon>Eukaryota</taxon>
        <taxon>Fungi</taxon>
        <taxon>Fungi incertae sedis</taxon>
        <taxon>Mucoromycota</taxon>
        <taxon>Glomeromycotina</taxon>
        <taxon>Glomeromycetes</taxon>
        <taxon>Diversisporales</taxon>
        <taxon>Gigasporaceae</taxon>
        <taxon>Scutellospora</taxon>
    </lineage>
</organism>
<sequence>VKENQEVIDKEIQEVEVLKKKLKELEETINKKNIEVLESNRQKY</sequence>
<gene>
    <name evidence="1" type="ORF">SCALOS_LOCUS9875</name>
</gene>
<proteinExistence type="predicted"/>
<dbReference type="EMBL" id="CAJVPM010033247">
    <property type="protein sequence ID" value="CAG8684971.1"/>
    <property type="molecule type" value="Genomic_DNA"/>
</dbReference>
<feature type="non-terminal residue" evidence="1">
    <location>
        <position position="1"/>
    </location>
</feature>
<reference evidence="1" key="1">
    <citation type="submission" date="2021-06" db="EMBL/GenBank/DDBJ databases">
        <authorList>
            <person name="Kallberg Y."/>
            <person name="Tangrot J."/>
            <person name="Rosling A."/>
        </authorList>
    </citation>
    <scope>NUCLEOTIDE SEQUENCE</scope>
    <source>
        <strain evidence="1">AU212A</strain>
    </source>
</reference>
<accession>A0ACA9P1I7</accession>
<keyword evidence="2" id="KW-1185">Reference proteome</keyword>